<feature type="region of interest" description="Disordered" evidence="3">
    <location>
        <begin position="1"/>
        <end position="64"/>
    </location>
</feature>
<feature type="region of interest" description="Disordered" evidence="3">
    <location>
        <begin position="100"/>
        <end position="133"/>
    </location>
</feature>
<dbReference type="Gene3D" id="3.40.50.200">
    <property type="entry name" value="Peptidase S8/S53 domain"/>
    <property type="match status" value="1"/>
</dbReference>
<evidence type="ECO:0000256" key="1">
    <source>
        <dbReference type="ARBA" id="ARBA00011073"/>
    </source>
</evidence>
<organism evidence="4 5">
    <name type="scientific">Iris pallida</name>
    <name type="common">Sweet iris</name>
    <dbReference type="NCBI Taxonomy" id="29817"/>
    <lineage>
        <taxon>Eukaryota</taxon>
        <taxon>Viridiplantae</taxon>
        <taxon>Streptophyta</taxon>
        <taxon>Embryophyta</taxon>
        <taxon>Tracheophyta</taxon>
        <taxon>Spermatophyta</taxon>
        <taxon>Magnoliopsida</taxon>
        <taxon>Liliopsida</taxon>
        <taxon>Asparagales</taxon>
        <taxon>Iridaceae</taxon>
        <taxon>Iridoideae</taxon>
        <taxon>Irideae</taxon>
        <taxon>Iris</taxon>
    </lineage>
</organism>
<feature type="compositionally biased region" description="Basic and acidic residues" evidence="3">
    <location>
        <begin position="227"/>
        <end position="250"/>
    </location>
</feature>
<dbReference type="InterPro" id="IPR036852">
    <property type="entry name" value="Peptidase_S8/S53_dom_sf"/>
</dbReference>
<feature type="compositionally biased region" description="Pro residues" evidence="3">
    <location>
        <begin position="29"/>
        <end position="43"/>
    </location>
</feature>
<feature type="region of interest" description="Disordered" evidence="3">
    <location>
        <begin position="224"/>
        <end position="270"/>
    </location>
</feature>
<evidence type="ECO:0000256" key="2">
    <source>
        <dbReference type="ARBA" id="ARBA00022729"/>
    </source>
</evidence>
<dbReference type="SUPFAM" id="SSF52743">
    <property type="entry name" value="Subtilisin-like"/>
    <property type="match status" value="1"/>
</dbReference>
<dbReference type="PANTHER" id="PTHR10795">
    <property type="entry name" value="PROPROTEIN CONVERTASE SUBTILISIN/KEXIN"/>
    <property type="match status" value="1"/>
</dbReference>
<evidence type="ECO:0008006" key="6">
    <source>
        <dbReference type="Google" id="ProtNLM"/>
    </source>
</evidence>
<sequence length="270" mass="28947">MLPDLRLPPPTRTQQLKYSPHTTVTATAPTPPRPPPDALPGTPPSSATLPAPLPESPPRPSRRLQGLWTAGCFNSDILAAIDDAVSDGANVISLSLGSGPVPTTSTHRDRRLRRHREGGPRLRSAGNDGPGEMTATNVAPWIATVGAGSIDRSFPPTSSSATELSSRGLHPHRLRVGRLLPARVRGERVHLPCRLPSSAPFCMPGSLDRTWRAGRWCCASGAPCRAPRRDGRQGSRRGRDDRGQPNDRRTRAGPRRHLLPAVAVGARRAS</sequence>
<dbReference type="GO" id="GO:0006508">
    <property type="term" value="P:proteolysis"/>
    <property type="evidence" value="ECO:0007669"/>
    <property type="project" value="InterPro"/>
</dbReference>
<evidence type="ECO:0000313" key="4">
    <source>
        <dbReference type="EMBL" id="KAJ6801524.1"/>
    </source>
</evidence>
<proteinExistence type="inferred from homology"/>
<evidence type="ECO:0000256" key="3">
    <source>
        <dbReference type="SAM" id="MobiDB-lite"/>
    </source>
</evidence>
<comment type="similarity">
    <text evidence="1">Belongs to the peptidase S8 family.</text>
</comment>
<dbReference type="EMBL" id="JANAVB010037924">
    <property type="protein sequence ID" value="KAJ6801524.1"/>
    <property type="molecule type" value="Genomic_DNA"/>
</dbReference>
<feature type="compositionally biased region" description="Pro residues" evidence="3">
    <location>
        <begin position="1"/>
        <end position="11"/>
    </location>
</feature>
<accession>A0AAX6EBW3</accession>
<protein>
    <recommendedName>
        <fullName evidence="6">Peptidase S8/S53 domain-containing protein</fullName>
    </recommendedName>
</protein>
<evidence type="ECO:0000313" key="5">
    <source>
        <dbReference type="Proteomes" id="UP001140949"/>
    </source>
</evidence>
<reference evidence="4" key="1">
    <citation type="journal article" date="2023" name="GigaByte">
        <title>Genome assembly of the bearded iris, Iris pallida Lam.</title>
        <authorList>
            <person name="Bruccoleri R.E."/>
            <person name="Oakeley E.J."/>
            <person name="Faust A.M.E."/>
            <person name="Altorfer M."/>
            <person name="Dessus-Babus S."/>
            <person name="Burckhardt D."/>
            <person name="Oertli M."/>
            <person name="Naumann U."/>
            <person name="Petersen F."/>
            <person name="Wong J."/>
        </authorList>
    </citation>
    <scope>NUCLEOTIDE SEQUENCE</scope>
    <source>
        <strain evidence="4">GSM-AAB239-AS_SAM_17_03QT</strain>
    </source>
</reference>
<reference evidence="4" key="2">
    <citation type="submission" date="2023-04" db="EMBL/GenBank/DDBJ databases">
        <authorList>
            <person name="Bruccoleri R.E."/>
            <person name="Oakeley E.J."/>
            <person name="Faust A.-M."/>
            <person name="Dessus-Babus S."/>
            <person name="Altorfer M."/>
            <person name="Burckhardt D."/>
            <person name="Oertli M."/>
            <person name="Naumann U."/>
            <person name="Petersen F."/>
            <person name="Wong J."/>
        </authorList>
    </citation>
    <scope>NUCLEOTIDE SEQUENCE</scope>
    <source>
        <strain evidence="4">GSM-AAB239-AS_SAM_17_03QT</strain>
        <tissue evidence="4">Leaf</tissue>
    </source>
</reference>
<dbReference type="InterPro" id="IPR045051">
    <property type="entry name" value="SBT"/>
</dbReference>
<dbReference type="Proteomes" id="UP001140949">
    <property type="component" value="Unassembled WGS sequence"/>
</dbReference>
<keyword evidence="5" id="KW-1185">Reference proteome</keyword>
<keyword evidence="2" id="KW-0732">Signal</keyword>
<name>A0AAX6EBW3_IRIPA</name>
<dbReference type="AlphaFoldDB" id="A0AAX6EBW3"/>
<dbReference type="GO" id="GO:0004252">
    <property type="term" value="F:serine-type endopeptidase activity"/>
    <property type="evidence" value="ECO:0007669"/>
    <property type="project" value="InterPro"/>
</dbReference>
<dbReference type="Gene3D" id="3.50.30.30">
    <property type="match status" value="1"/>
</dbReference>
<comment type="caution">
    <text evidence="4">The sequence shown here is derived from an EMBL/GenBank/DDBJ whole genome shotgun (WGS) entry which is preliminary data.</text>
</comment>
<gene>
    <name evidence="4" type="ORF">M6B38_198310</name>
</gene>